<organism evidence="2 3">
    <name type="scientific">Blattamonas nauphoetae</name>
    <dbReference type="NCBI Taxonomy" id="2049346"/>
    <lineage>
        <taxon>Eukaryota</taxon>
        <taxon>Metamonada</taxon>
        <taxon>Preaxostyla</taxon>
        <taxon>Oxymonadida</taxon>
        <taxon>Blattamonas</taxon>
    </lineage>
</organism>
<evidence type="ECO:0000256" key="1">
    <source>
        <dbReference type="SAM" id="Coils"/>
    </source>
</evidence>
<keyword evidence="1" id="KW-0175">Coiled coil</keyword>
<gene>
    <name evidence="2" type="ORF">BLNAU_4666</name>
</gene>
<name>A0ABQ9Y9S3_9EUKA</name>
<comment type="caution">
    <text evidence="2">The sequence shown here is derived from an EMBL/GenBank/DDBJ whole genome shotgun (WGS) entry which is preliminary data.</text>
</comment>
<proteinExistence type="predicted"/>
<evidence type="ECO:0000313" key="3">
    <source>
        <dbReference type="Proteomes" id="UP001281761"/>
    </source>
</evidence>
<dbReference type="InterPro" id="IPR043136">
    <property type="entry name" value="B30.2/SPRY_sf"/>
</dbReference>
<sequence>MDLSDPVQDDSTDTTELNALLERLVQLEKTVNEQTVQIEQLTKEAQELQRVSPGVPSTPAGTIQLSKDIPIPPFSTILLFTSTANTYTRDGNKITRSGQRGWSTVLLDCIMSNGIIQVSFKIAGGCSKDLYFGVFDGSQNPKKLSQPLGHGNCDRISACYCSQKGEMYHMNSAEWWRKDHVSSHSGDTIMMEINFLANPRTLHFFVNKKQSSVYFTDIPETLFVGFSSWYPSDTVIVQAIEYVDEPFVIDGSHPYHWT</sequence>
<keyword evidence="3" id="KW-1185">Reference proteome</keyword>
<protein>
    <recommendedName>
        <fullName evidence="4">SPRY domain-containing protein</fullName>
    </recommendedName>
</protein>
<evidence type="ECO:0000313" key="2">
    <source>
        <dbReference type="EMBL" id="KAK2960449.1"/>
    </source>
</evidence>
<dbReference type="Proteomes" id="UP001281761">
    <property type="component" value="Unassembled WGS sequence"/>
</dbReference>
<dbReference type="Gene3D" id="2.60.120.920">
    <property type="match status" value="1"/>
</dbReference>
<feature type="coiled-coil region" evidence="1">
    <location>
        <begin position="17"/>
        <end position="51"/>
    </location>
</feature>
<reference evidence="2 3" key="1">
    <citation type="journal article" date="2022" name="bioRxiv">
        <title>Genomics of Preaxostyla Flagellates Illuminates Evolutionary Transitions and the Path Towards Mitochondrial Loss.</title>
        <authorList>
            <person name="Novak L.V.F."/>
            <person name="Treitli S.C."/>
            <person name="Pyrih J."/>
            <person name="Halakuc P."/>
            <person name="Pipaliya S.V."/>
            <person name="Vacek V."/>
            <person name="Brzon O."/>
            <person name="Soukal P."/>
            <person name="Eme L."/>
            <person name="Dacks J.B."/>
            <person name="Karnkowska A."/>
            <person name="Elias M."/>
            <person name="Hampl V."/>
        </authorList>
    </citation>
    <scope>NUCLEOTIDE SEQUENCE [LARGE SCALE GENOMIC DNA]</scope>
    <source>
        <strain evidence="2">NAU3</strain>
        <tissue evidence="2">Gut</tissue>
    </source>
</reference>
<dbReference type="EMBL" id="JARBJD010000023">
    <property type="protein sequence ID" value="KAK2960449.1"/>
    <property type="molecule type" value="Genomic_DNA"/>
</dbReference>
<accession>A0ABQ9Y9S3</accession>
<evidence type="ECO:0008006" key="4">
    <source>
        <dbReference type="Google" id="ProtNLM"/>
    </source>
</evidence>